<comment type="catalytic activity">
    <reaction evidence="13">
        <text>[thioredoxin]-disulfide + 2 reduced [2Fe-2S]-[ferredoxin] + 2 H(+) = [thioredoxin]-dithiol + 2 oxidized [2Fe-2S]-[ferredoxin]</text>
        <dbReference type="Rhea" id="RHEA:42336"/>
        <dbReference type="Rhea" id="RHEA-COMP:10000"/>
        <dbReference type="Rhea" id="RHEA-COMP:10001"/>
        <dbReference type="Rhea" id="RHEA-COMP:10698"/>
        <dbReference type="Rhea" id="RHEA-COMP:10700"/>
        <dbReference type="ChEBI" id="CHEBI:15378"/>
        <dbReference type="ChEBI" id="CHEBI:29950"/>
        <dbReference type="ChEBI" id="CHEBI:33737"/>
        <dbReference type="ChEBI" id="CHEBI:33738"/>
        <dbReference type="ChEBI" id="CHEBI:50058"/>
        <dbReference type="EC" id="1.8.7.2"/>
    </reaction>
</comment>
<reference evidence="14 15" key="1">
    <citation type="journal article" date="2017" name="ISME J.">
        <title>Energy and carbon metabolisms in a deep terrestrial subsurface fluid microbial community.</title>
        <authorList>
            <person name="Momper L."/>
            <person name="Jungbluth S.P."/>
            <person name="Lee M.D."/>
            <person name="Amend J.P."/>
        </authorList>
    </citation>
    <scope>NUCLEOTIDE SEQUENCE [LARGE SCALE GENOMIC DNA]</scope>
    <source>
        <strain evidence="14">SURF_5</strain>
    </source>
</reference>
<sequence>MAEKRDENDLEGTKERLLKGSEKYATRAGYKLNPDPELVDTIITGLANNKFKHSRAYCPCFFVSGNPEEDRKLICPCHYHKEDIEKTGKCHCGLFVKG</sequence>
<keyword evidence="6" id="KW-0479">Metal-binding</keyword>
<protein>
    <recommendedName>
        <fullName evidence="4">ferredoxin:thioredoxin reductase</fullName>
        <ecNumber evidence="4">1.8.7.2</ecNumber>
    </recommendedName>
    <alternativeName>
        <fullName evidence="12">Ferredoxin-thioredoxin reductase subunit B</fullName>
    </alternativeName>
</protein>
<evidence type="ECO:0000256" key="1">
    <source>
        <dbReference type="ARBA" id="ARBA00001966"/>
    </source>
</evidence>
<evidence type="ECO:0000256" key="5">
    <source>
        <dbReference type="ARBA" id="ARBA00022485"/>
    </source>
</evidence>
<evidence type="ECO:0000256" key="2">
    <source>
        <dbReference type="ARBA" id="ARBA00003945"/>
    </source>
</evidence>
<evidence type="ECO:0000256" key="11">
    <source>
        <dbReference type="ARBA" id="ARBA00026011"/>
    </source>
</evidence>
<keyword evidence="10" id="KW-1015">Disulfide bond</keyword>
<comment type="caution">
    <text evidence="14">The sequence shown here is derived from an EMBL/GenBank/DDBJ whole genome shotgun (WGS) entry which is preliminary data.</text>
</comment>
<keyword evidence="8" id="KW-0408">Iron</keyword>
<keyword evidence="7" id="KW-0560">Oxidoreductase</keyword>
<evidence type="ECO:0000313" key="15">
    <source>
        <dbReference type="Proteomes" id="UP000265882"/>
    </source>
</evidence>
<evidence type="ECO:0000256" key="3">
    <source>
        <dbReference type="ARBA" id="ARBA00007941"/>
    </source>
</evidence>
<dbReference type="Proteomes" id="UP000265882">
    <property type="component" value="Unassembled WGS sequence"/>
</dbReference>
<evidence type="ECO:0000256" key="10">
    <source>
        <dbReference type="ARBA" id="ARBA00023157"/>
    </source>
</evidence>
<evidence type="ECO:0000256" key="12">
    <source>
        <dbReference type="ARBA" id="ARBA00030295"/>
    </source>
</evidence>
<name>A0A3A4N5H5_ABYX5</name>
<comment type="function">
    <text evidence="2">Catalytic subunit of the ferredoxin-thioredoxin reductase (FTR), which catalyzes the two-electron reduction of thioredoxins by the electrons provided by reduced ferredoxin.</text>
</comment>
<dbReference type="AlphaFoldDB" id="A0A3A4N5H5"/>
<evidence type="ECO:0000256" key="4">
    <source>
        <dbReference type="ARBA" id="ARBA00012358"/>
    </source>
</evidence>
<keyword evidence="5" id="KW-0004">4Fe-4S</keyword>
<comment type="similarity">
    <text evidence="3">Belongs to the ferredoxin thioredoxin reductase beta subunit family.</text>
</comment>
<dbReference type="EMBL" id="QZKU01000119">
    <property type="protein sequence ID" value="RJP17147.1"/>
    <property type="molecule type" value="Genomic_DNA"/>
</dbReference>
<dbReference type="PANTHER" id="PTHR35113:SF1">
    <property type="entry name" value="FERREDOXIN-THIOREDOXIN REDUCTASE CATALYTIC CHAIN, CHLOROPLASTIC"/>
    <property type="match status" value="1"/>
</dbReference>
<evidence type="ECO:0000313" key="14">
    <source>
        <dbReference type="EMBL" id="RJP17147.1"/>
    </source>
</evidence>
<dbReference type="Pfam" id="PF02943">
    <property type="entry name" value="FeThRed_B"/>
    <property type="match status" value="1"/>
</dbReference>
<accession>A0A3A4N5H5</accession>
<keyword evidence="9" id="KW-0411">Iron-sulfur</keyword>
<dbReference type="Gene3D" id="3.90.460.10">
    <property type="entry name" value="Ferredoxin thioredoxin reductase catalytic beta subunit"/>
    <property type="match status" value="1"/>
</dbReference>
<dbReference type="InterPro" id="IPR004209">
    <property type="entry name" value="FTR_bsu"/>
</dbReference>
<organism evidence="14 15">
    <name type="scientific">Abyssobacteria bacterium (strain SURF_5)</name>
    <dbReference type="NCBI Taxonomy" id="2093360"/>
    <lineage>
        <taxon>Bacteria</taxon>
        <taxon>Pseudomonadati</taxon>
        <taxon>Candidatus Hydrogenedentota</taxon>
        <taxon>Candidatus Abyssobacteria</taxon>
    </lineage>
</organism>
<comment type="subunit">
    <text evidence="11">Heterodimer of subunit A (variable subunit) and subunit B (catalytic subunit). Heterodimeric FTR forms a complex with ferredoxin and thioredoxin.</text>
</comment>
<evidence type="ECO:0000256" key="7">
    <source>
        <dbReference type="ARBA" id="ARBA00023002"/>
    </source>
</evidence>
<evidence type="ECO:0000256" key="8">
    <source>
        <dbReference type="ARBA" id="ARBA00023004"/>
    </source>
</evidence>
<dbReference type="PANTHER" id="PTHR35113">
    <property type="entry name" value="FERREDOXIN-THIOREDOXIN REDUCTASE CATALYTIC CHAIN, CHLOROPLASTIC"/>
    <property type="match status" value="1"/>
</dbReference>
<dbReference type="InterPro" id="IPR036644">
    <property type="entry name" value="FTR_bsu_sf"/>
</dbReference>
<dbReference type="EC" id="1.8.7.2" evidence="4"/>
<comment type="cofactor">
    <cofactor evidence="1">
        <name>[4Fe-4S] cluster</name>
        <dbReference type="ChEBI" id="CHEBI:49883"/>
    </cofactor>
</comment>
<dbReference type="GO" id="GO:0046872">
    <property type="term" value="F:metal ion binding"/>
    <property type="evidence" value="ECO:0007669"/>
    <property type="project" value="UniProtKB-KW"/>
</dbReference>
<evidence type="ECO:0000256" key="6">
    <source>
        <dbReference type="ARBA" id="ARBA00022723"/>
    </source>
</evidence>
<proteinExistence type="inferred from homology"/>
<dbReference type="GO" id="GO:0016730">
    <property type="term" value="F:oxidoreductase activity, acting on iron-sulfur proteins as donors"/>
    <property type="evidence" value="ECO:0007669"/>
    <property type="project" value="InterPro"/>
</dbReference>
<evidence type="ECO:0000256" key="13">
    <source>
        <dbReference type="ARBA" id="ARBA00048150"/>
    </source>
</evidence>
<dbReference type="SUPFAM" id="SSF57662">
    <property type="entry name" value="Ferredoxin thioredoxin reductase (FTR), catalytic beta chain"/>
    <property type="match status" value="1"/>
</dbReference>
<evidence type="ECO:0000256" key="9">
    <source>
        <dbReference type="ARBA" id="ARBA00023014"/>
    </source>
</evidence>
<gene>
    <name evidence="14" type="ORF">C4520_17365</name>
</gene>
<dbReference type="GO" id="GO:0051539">
    <property type="term" value="F:4 iron, 4 sulfur cluster binding"/>
    <property type="evidence" value="ECO:0007669"/>
    <property type="project" value="UniProtKB-KW"/>
</dbReference>